<feature type="region of interest" description="Disordered" evidence="1">
    <location>
        <begin position="239"/>
        <end position="331"/>
    </location>
</feature>
<organism evidence="2 3">
    <name type="scientific">Crotalaria pallida</name>
    <name type="common">Smooth rattlebox</name>
    <name type="synonym">Crotalaria striata</name>
    <dbReference type="NCBI Taxonomy" id="3830"/>
    <lineage>
        <taxon>Eukaryota</taxon>
        <taxon>Viridiplantae</taxon>
        <taxon>Streptophyta</taxon>
        <taxon>Embryophyta</taxon>
        <taxon>Tracheophyta</taxon>
        <taxon>Spermatophyta</taxon>
        <taxon>Magnoliopsida</taxon>
        <taxon>eudicotyledons</taxon>
        <taxon>Gunneridae</taxon>
        <taxon>Pentapetalae</taxon>
        <taxon>rosids</taxon>
        <taxon>fabids</taxon>
        <taxon>Fabales</taxon>
        <taxon>Fabaceae</taxon>
        <taxon>Papilionoideae</taxon>
        <taxon>50 kb inversion clade</taxon>
        <taxon>genistoids sensu lato</taxon>
        <taxon>core genistoids</taxon>
        <taxon>Crotalarieae</taxon>
        <taxon>Crotalaria</taxon>
    </lineage>
</organism>
<feature type="compositionally biased region" description="Polar residues" evidence="1">
    <location>
        <begin position="42"/>
        <end position="62"/>
    </location>
</feature>
<feature type="compositionally biased region" description="Polar residues" evidence="1">
    <location>
        <begin position="293"/>
        <end position="315"/>
    </location>
</feature>
<sequence>MLTPYLTKAIRTMFDMSLSTLYCVADARLLADLFDSQPLEENPQSSDLKSENASPKDIVSTQNDHSVVPNQQLPEMPNCDRSFDQSLAQQSLLTFFEDVKTRMTMFDQLMKTRMEVFDQALFQTNQSIKILELVVCENHNMKTLKSVELMEQQMMAEKDGKHNEPHMFNTKLFGAHGKEAFDSEASAQQNVNSSTLTGPTHQTTTYLKKTTNLKDLVIDVTDDDYSNDLHEFAIADSEDDIKGPFKNSSSEQPKDKGKRIFDSRKHPTTNVDLAGKATFPDSPFRPSKKKQKTNIVTPSFSLGGNSGTKKAWNSGSGKGTRPSGKARGVTLPKPLKTAFRPTADMDLTTKEAQVFAYVFAEGMDINEVLLSMGDIFVTRQEFYCFVPGRPISAKEEVLEGKELDFMIEKYARRWIHASDGLKFLKEAHVRVKTPLALLMGPYNLMKRQVEAYALSKWSDYK</sequence>
<proteinExistence type="predicted"/>
<dbReference type="EMBL" id="JAYWIO010000006">
    <property type="protein sequence ID" value="KAK7256364.1"/>
    <property type="molecule type" value="Genomic_DNA"/>
</dbReference>
<gene>
    <name evidence="2" type="ORF">RIF29_29806</name>
</gene>
<dbReference type="Proteomes" id="UP001372338">
    <property type="component" value="Unassembled WGS sequence"/>
</dbReference>
<name>A0AAN9EF75_CROPI</name>
<feature type="compositionally biased region" description="Basic and acidic residues" evidence="1">
    <location>
        <begin position="252"/>
        <end position="265"/>
    </location>
</feature>
<reference evidence="2 3" key="1">
    <citation type="submission" date="2024-01" db="EMBL/GenBank/DDBJ databases">
        <title>The genomes of 5 underutilized Papilionoideae crops provide insights into root nodulation and disease resistanc.</title>
        <authorList>
            <person name="Yuan L."/>
        </authorList>
    </citation>
    <scope>NUCLEOTIDE SEQUENCE [LARGE SCALE GENOMIC DNA]</scope>
    <source>
        <strain evidence="2">ZHUSHIDOU_FW_LH</strain>
        <tissue evidence="2">Leaf</tissue>
    </source>
</reference>
<dbReference type="AlphaFoldDB" id="A0AAN9EF75"/>
<accession>A0AAN9EF75</accession>
<feature type="region of interest" description="Disordered" evidence="1">
    <location>
        <begin position="40"/>
        <end position="62"/>
    </location>
</feature>
<evidence type="ECO:0000313" key="3">
    <source>
        <dbReference type="Proteomes" id="UP001372338"/>
    </source>
</evidence>
<evidence type="ECO:0000313" key="2">
    <source>
        <dbReference type="EMBL" id="KAK7256364.1"/>
    </source>
</evidence>
<protein>
    <submittedName>
        <fullName evidence="2">Uncharacterized protein</fullName>
    </submittedName>
</protein>
<evidence type="ECO:0000256" key="1">
    <source>
        <dbReference type="SAM" id="MobiDB-lite"/>
    </source>
</evidence>
<comment type="caution">
    <text evidence="2">The sequence shown here is derived from an EMBL/GenBank/DDBJ whole genome shotgun (WGS) entry which is preliminary data.</text>
</comment>
<keyword evidence="3" id="KW-1185">Reference proteome</keyword>